<reference evidence="1" key="1">
    <citation type="submission" date="2022-08" db="EMBL/GenBank/DDBJ databases">
        <title>Genome Sequencing of Bacteroides fragilis Group Isolates with Nanopore Technology.</title>
        <authorList>
            <person name="Tisza M.J."/>
            <person name="Smith D."/>
            <person name="Dekker J.P."/>
        </authorList>
    </citation>
    <scope>NUCLEOTIDE SEQUENCE</scope>
    <source>
        <strain evidence="1">BFG-527</strain>
    </source>
</reference>
<keyword evidence="2" id="KW-1185">Reference proteome</keyword>
<gene>
    <name evidence="1" type="ORF">NXY30_05030</name>
</gene>
<evidence type="ECO:0000313" key="2">
    <source>
        <dbReference type="Proteomes" id="UP001060104"/>
    </source>
</evidence>
<accession>A0ABY5TD32</accession>
<dbReference type="RefSeq" id="WP_138339190.1">
    <property type="nucleotide sequence ID" value="NZ_CABMFH010000004.1"/>
</dbReference>
<dbReference type="EMBL" id="CP103141">
    <property type="protein sequence ID" value="UVQ75771.1"/>
    <property type="molecule type" value="Genomic_DNA"/>
</dbReference>
<proteinExistence type="predicted"/>
<evidence type="ECO:0000313" key="1">
    <source>
        <dbReference type="EMBL" id="UVQ75771.1"/>
    </source>
</evidence>
<sequence length="70" mass="8086">MISINRSCHSEAYLSVIQTTKGRKNLLFVGIGEEILRRFTPLDDRYICRITRLSLPQNCSSLPQTRTEMN</sequence>
<dbReference type="Proteomes" id="UP001060104">
    <property type="component" value="Chromosome"/>
</dbReference>
<name>A0ABY5TD32_9BACE</name>
<organism evidence="1 2">
    <name type="scientific">Bacteroides faecis</name>
    <dbReference type="NCBI Taxonomy" id="674529"/>
    <lineage>
        <taxon>Bacteria</taxon>
        <taxon>Pseudomonadati</taxon>
        <taxon>Bacteroidota</taxon>
        <taxon>Bacteroidia</taxon>
        <taxon>Bacteroidales</taxon>
        <taxon>Bacteroidaceae</taxon>
        <taxon>Bacteroides</taxon>
    </lineage>
</organism>
<dbReference type="GeneID" id="69588016"/>
<protein>
    <submittedName>
        <fullName evidence="1">Uncharacterized protein</fullName>
    </submittedName>
</protein>